<dbReference type="CDD" id="cd14733">
    <property type="entry name" value="BACK"/>
    <property type="match status" value="1"/>
</dbReference>
<dbReference type="EMBL" id="CP092874">
    <property type="protein sequence ID" value="UYV75290.1"/>
    <property type="molecule type" value="Genomic_DNA"/>
</dbReference>
<dbReference type="PROSITE" id="PS50097">
    <property type="entry name" value="BTB"/>
    <property type="match status" value="1"/>
</dbReference>
<dbReference type="InterPro" id="IPR000210">
    <property type="entry name" value="BTB/POZ_dom"/>
</dbReference>
<reference evidence="4 5" key="1">
    <citation type="submission" date="2022-01" db="EMBL/GenBank/DDBJ databases">
        <title>A chromosomal length assembly of Cordylochernes scorpioides.</title>
        <authorList>
            <person name="Zeh D."/>
            <person name="Zeh J."/>
        </authorList>
    </citation>
    <scope>NUCLEOTIDE SEQUENCE [LARGE SCALE GENOMIC DNA]</scope>
    <source>
        <strain evidence="4">IN4F17</strain>
        <tissue evidence="4">Whole Body</tissue>
    </source>
</reference>
<dbReference type="InterPro" id="IPR011333">
    <property type="entry name" value="SKP1/BTB/POZ_sf"/>
</dbReference>
<organism evidence="4 5">
    <name type="scientific">Cordylochernes scorpioides</name>
    <dbReference type="NCBI Taxonomy" id="51811"/>
    <lineage>
        <taxon>Eukaryota</taxon>
        <taxon>Metazoa</taxon>
        <taxon>Ecdysozoa</taxon>
        <taxon>Arthropoda</taxon>
        <taxon>Chelicerata</taxon>
        <taxon>Arachnida</taxon>
        <taxon>Pseudoscorpiones</taxon>
        <taxon>Cheliferoidea</taxon>
        <taxon>Chernetidae</taxon>
        <taxon>Cordylochernes</taxon>
    </lineage>
</organism>
<feature type="non-terminal residue" evidence="4">
    <location>
        <position position="205"/>
    </location>
</feature>
<dbReference type="Gene3D" id="3.30.710.10">
    <property type="entry name" value="Potassium Channel Kv1.1, Chain A"/>
    <property type="match status" value="1"/>
</dbReference>
<evidence type="ECO:0000313" key="4">
    <source>
        <dbReference type="EMBL" id="UYV75290.1"/>
    </source>
</evidence>
<sequence>MRNFSDTGESKENSLHQVRRIKEYEESFHHARLGTHTRKLWLQKHYMDIHILVQGRTFPAHKAVLTCYCPFLKKQLLSPTRFNVKTVELHNITELAFEVLLSYMYTGDLNLSINNVGEVYKASRMLEMKEASNKCVQILSGGLGRLVSTLYLYVTARNLNVTHVWKQAFSVLVERFEELVLVPEFVELRPDLVCELLSANPIGAR</sequence>
<name>A0ABY6L6A1_9ARAC</name>
<proteinExistence type="predicted"/>
<evidence type="ECO:0000256" key="1">
    <source>
        <dbReference type="ARBA" id="ARBA00022441"/>
    </source>
</evidence>
<keyword evidence="1" id="KW-0880">Kelch repeat</keyword>
<dbReference type="PANTHER" id="PTHR45632">
    <property type="entry name" value="LD33804P"/>
    <property type="match status" value="1"/>
</dbReference>
<dbReference type="PANTHER" id="PTHR45632:SF3">
    <property type="entry name" value="KELCH-LIKE PROTEIN 32"/>
    <property type="match status" value="1"/>
</dbReference>
<accession>A0ABY6L6A1</accession>
<keyword evidence="2" id="KW-0677">Repeat</keyword>
<evidence type="ECO:0000313" key="5">
    <source>
        <dbReference type="Proteomes" id="UP001235939"/>
    </source>
</evidence>
<dbReference type="SUPFAM" id="SSF54695">
    <property type="entry name" value="POZ domain"/>
    <property type="match status" value="1"/>
</dbReference>
<evidence type="ECO:0000259" key="3">
    <source>
        <dbReference type="PROSITE" id="PS50097"/>
    </source>
</evidence>
<evidence type="ECO:0000256" key="2">
    <source>
        <dbReference type="ARBA" id="ARBA00022737"/>
    </source>
</evidence>
<feature type="domain" description="BTB" evidence="3">
    <location>
        <begin position="47"/>
        <end position="113"/>
    </location>
</feature>
<dbReference type="Pfam" id="PF00651">
    <property type="entry name" value="BTB"/>
    <property type="match status" value="1"/>
</dbReference>
<keyword evidence="5" id="KW-1185">Reference proteome</keyword>
<gene>
    <name evidence="4" type="ORF">LAZ67_12003343</name>
</gene>
<protein>
    <submittedName>
        <fullName evidence="4">IPP</fullName>
    </submittedName>
</protein>
<dbReference type="CDD" id="cd18186">
    <property type="entry name" value="BTB_POZ_ZBTB_KLHL-like"/>
    <property type="match status" value="1"/>
</dbReference>
<dbReference type="Proteomes" id="UP001235939">
    <property type="component" value="Chromosome 12"/>
</dbReference>
<dbReference type="SMART" id="SM00225">
    <property type="entry name" value="BTB"/>
    <property type="match status" value="1"/>
</dbReference>